<feature type="region of interest" description="Disordered" evidence="3">
    <location>
        <begin position="1"/>
        <end position="59"/>
    </location>
</feature>
<comment type="similarity">
    <text evidence="1 2">Belongs to the small heat shock protein (HSP20) family.</text>
</comment>
<proteinExistence type="inferred from homology"/>
<evidence type="ECO:0000256" key="1">
    <source>
        <dbReference type="PROSITE-ProRule" id="PRU00285"/>
    </source>
</evidence>
<dbReference type="Pfam" id="PF00011">
    <property type="entry name" value="HSP20"/>
    <property type="match status" value="1"/>
</dbReference>
<feature type="domain" description="SHSP" evidence="4">
    <location>
        <begin position="111"/>
        <end position="225"/>
    </location>
</feature>
<feature type="compositionally biased region" description="Gly residues" evidence="3">
    <location>
        <begin position="50"/>
        <end position="59"/>
    </location>
</feature>
<comment type="caution">
    <text evidence="5">The sequence shown here is derived from an EMBL/GenBank/DDBJ whole genome shotgun (WGS) entry which is preliminary data.</text>
</comment>
<name>A0A150SPS2_SORCE</name>
<feature type="compositionally biased region" description="Low complexity" evidence="3">
    <location>
        <begin position="23"/>
        <end position="49"/>
    </location>
</feature>
<dbReference type="EMBL" id="JEMB01000732">
    <property type="protein sequence ID" value="KYF94451.1"/>
    <property type="molecule type" value="Genomic_DNA"/>
</dbReference>
<organism evidence="5 6">
    <name type="scientific">Sorangium cellulosum</name>
    <name type="common">Polyangium cellulosum</name>
    <dbReference type="NCBI Taxonomy" id="56"/>
    <lineage>
        <taxon>Bacteria</taxon>
        <taxon>Pseudomonadati</taxon>
        <taxon>Myxococcota</taxon>
        <taxon>Polyangia</taxon>
        <taxon>Polyangiales</taxon>
        <taxon>Polyangiaceae</taxon>
        <taxon>Sorangium</taxon>
    </lineage>
</organism>
<protein>
    <recommendedName>
        <fullName evidence="4">SHSP domain-containing protein</fullName>
    </recommendedName>
</protein>
<evidence type="ECO:0000313" key="6">
    <source>
        <dbReference type="Proteomes" id="UP000075635"/>
    </source>
</evidence>
<dbReference type="InterPro" id="IPR031107">
    <property type="entry name" value="Small_HSP"/>
</dbReference>
<feature type="region of interest" description="Disordered" evidence="3">
    <location>
        <begin position="212"/>
        <end position="260"/>
    </location>
</feature>
<dbReference type="PANTHER" id="PTHR11527">
    <property type="entry name" value="HEAT-SHOCK PROTEIN 20 FAMILY MEMBER"/>
    <property type="match status" value="1"/>
</dbReference>
<dbReference type="SUPFAM" id="SSF49764">
    <property type="entry name" value="HSP20-like chaperones"/>
    <property type="match status" value="1"/>
</dbReference>
<evidence type="ECO:0000256" key="2">
    <source>
        <dbReference type="RuleBase" id="RU003616"/>
    </source>
</evidence>
<evidence type="ECO:0000313" key="5">
    <source>
        <dbReference type="EMBL" id="KYF94451.1"/>
    </source>
</evidence>
<evidence type="ECO:0000256" key="3">
    <source>
        <dbReference type="SAM" id="MobiDB-lite"/>
    </source>
</evidence>
<evidence type="ECO:0000259" key="4">
    <source>
        <dbReference type="PROSITE" id="PS01031"/>
    </source>
</evidence>
<dbReference type="CDD" id="cd06464">
    <property type="entry name" value="ACD_sHsps-like"/>
    <property type="match status" value="1"/>
</dbReference>
<accession>A0A150SPS2</accession>
<gene>
    <name evidence="5" type="ORF">BE17_46435</name>
</gene>
<dbReference type="Proteomes" id="UP000075635">
    <property type="component" value="Unassembled WGS sequence"/>
</dbReference>
<dbReference type="Gene3D" id="2.60.40.790">
    <property type="match status" value="1"/>
</dbReference>
<reference evidence="5 6" key="1">
    <citation type="submission" date="2014-02" db="EMBL/GenBank/DDBJ databases">
        <title>The small core and large imbalanced accessory genome model reveals a collaborative survival strategy of Sorangium cellulosum strains in nature.</title>
        <authorList>
            <person name="Han K."/>
            <person name="Peng R."/>
            <person name="Blom J."/>
            <person name="Li Y.-Z."/>
        </authorList>
    </citation>
    <scope>NUCLEOTIDE SEQUENCE [LARGE SCALE GENOMIC DNA]</scope>
    <source>
        <strain evidence="5 6">So0011-07</strain>
    </source>
</reference>
<sequence length="260" mass="27459">MAEQQRQQTGQDVSVGRSQQGKPSSQAMGQPSSQAAQAAGAQSTGMQRQQGGGQLGRYGAAGGIISPFTMVRRMMEDMDRMFDDLGFGGVLSPFRQSRSVAEQGGGRGLSSFGGNLWSPHIEVGERGGQLVVKADLPGVTKDDIRVQLHDDALIIEGERRQEQQEQREGVSYTERSYGSFMRSIPLPQGVQADDVDARFENGVLEVCLKLPQQQRRGRSVEIKSGGGSAAQMASGQGASAGGGQTATSGQGTADKGKQPS</sequence>
<dbReference type="AlphaFoldDB" id="A0A150SPS2"/>
<dbReference type="InterPro" id="IPR008978">
    <property type="entry name" value="HSP20-like_chaperone"/>
</dbReference>
<dbReference type="PROSITE" id="PS01031">
    <property type="entry name" value="SHSP"/>
    <property type="match status" value="1"/>
</dbReference>
<dbReference type="InterPro" id="IPR002068">
    <property type="entry name" value="A-crystallin/Hsp20_dom"/>
</dbReference>
<feature type="compositionally biased region" description="Polar residues" evidence="3">
    <location>
        <begin position="1"/>
        <end position="22"/>
    </location>
</feature>